<proteinExistence type="predicted"/>
<dbReference type="Proteomes" id="UP000836387">
    <property type="component" value="Unassembled WGS sequence"/>
</dbReference>
<gene>
    <name evidence="1" type="ORF">CRV2_00013288</name>
</gene>
<sequence>MPDHDAPPIDSIALTPDTSATDSVPHLEVPPPSSSASVSEPTDKGLQSCLDLFFDRHFASDFCSFDSRSDFESKCRQEAVLAACVIALCSRYLSLETAQTEFGLASPNDVFRLYMRRARNLVKMASDDPSGKSSSMGILASHWDAHHHVVTHIQANLVLALAELLSSSGSRHWLFTGTAIRMAEIMRLNKEFHQKHSYREQEIRRRTFWACLMFDRALAYFLGKHRTVNEESVSISVPGTDLSMLYQEETRGVTLASLAAYARPSDLGLTSYFIKTIILWSDLADFAAYSRRRLEKHPPTSPESLFFARSEAAREWRDSLPEGLRWSIRNYDTHCALGQKKLFLSMQFLLHGALSIAHQCYLPHPTLYTNLVDLVDAAGWSYLYRDEPLVSKCVSNALIIGEILDYLMDTEQANDLPALQTIWVAATTLTAANVYLWMQYAHDETFSTPEYQFKASRYFDLVRQLVSSWTGEWKVANHWLRALDVMRDLYKAAYLGDVNERFFTNHGIELNPEEQDELLDDFRPQPGDGYPTLIALPNLQASVKFATCDTSARSIDIPSIWLQLSGGWPFGFAGPECAVEPPGNIQLTTDELEIPPA</sequence>
<evidence type="ECO:0000313" key="1">
    <source>
        <dbReference type="EMBL" id="CAG9947175.1"/>
    </source>
</evidence>
<accession>A0ACA9U1Q0</accession>
<name>A0ACA9U1Q0_BIOOC</name>
<evidence type="ECO:0000313" key="2">
    <source>
        <dbReference type="Proteomes" id="UP000836387"/>
    </source>
</evidence>
<keyword evidence="2" id="KW-1185">Reference proteome</keyword>
<protein>
    <submittedName>
        <fullName evidence="1">Uncharacterized protein</fullName>
    </submittedName>
</protein>
<dbReference type="EMBL" id="CADEHS020000011">
    <property type="protein sequence ID" value="CAG9947175.1"/>
    <property type="molecule type" value="Genomic_DNA"/>
</dbReference>
<reference evidence="1" key="2">
    <citation type="submission" date="2021-10" db="EMBL/GenBank/DDBJ databases">
        <authorList>
            <person name="Piombo E."/>
        </authorList>
    </citation>
    <scope>NUCLEOTIDE SEQUENCE</scope>
</reference>
<comment type="caution">
    <text evidence="1">The sequence shown here is derived from an EMBL/GenBank/DDBJ whole genome shotgun (WGS) entry which is preliminary data.</text>
</comment>
<organism evidence="1 2">
    <name type="scientific">Clonostachys rosea f. rosea IK726</name>
    <dbReference type="NCBI Taxonomy" id="1349383"/>
    <lineage>
        <taxon>Eukaryota</taxon>
        <taxon>Fungi</taxon>
        <taxon>Dikarya</taxon>
        <taxon>Ascomycota</taxon>
        <taxon>Pezizomycotina</taxon>
        <taxon>Sordariomycetes</taxon>
        <taxon>Hypocreomycetidae</taxon>
        <taxon>Hypocreales</taxon>
        <taxon>Bionectriaceae</taxon>
        <taxon>Clonostachys</taxon>
    </lineage>
</organism>
<reference evidence="1" key="1">
    <citation type="submission" date="2020-04" db="EMBL/GenBank/DDBJ databases">
        <authorList>
            <person name="Broberg M."/>
        </authorList>
    </citation>
    <scope>NUCLEOTIDE SEQUENCE</scope>
</reference>